<dbReference type="Gene3D" id="1.10.10.10">
    <property type="entry name" value="Winged helix-like DNA-binding domain superfamily/Winged helix DNA-binding domain"/>
    <property type="match status" value="1"/>
</dbReference>
<keyword evidence="1" id="KW-0805">Transcription regulation</keyword>
<dbReference type="SUPFAM" id="SSF54909">
    <property type="entry name" value="Dimeric alpha+beta barrel"/>
    <property type="match status" value="1"/>
</dbReference>
<reference evidence="5 6" key="1">
    <citation type="submission" date="2018-06" db="EMBL/GenBank/DDBJ databases">
        <title>Genomic Encyclopedia of Type Strains, Phase IV (KMG-IV): sequencing the most valuable type-strain genomes for metagenomic binning, comparative biology and taxonomic classification.</title>
        <authorList>
            <person name="Goeker M."/>
        </authorList>
    </citation>
    <scope>NUCLEOTIDE SEQUENCE [LARGE SCALE GENOMIC DNA]</scope>
    <source>
        <strain evidence="5 6">DSM 25619</strain>
    </source>
</reference>
<dbReference type="GO" id="GO:0043200">
    <property type="term" value="P:response to amino acid"/>
    <property type="evidence" value="ECO:0007669"/>
    <property type="project" value="TreeGrafter"/>
</dbReference>
<keyword evidence="3" id="KW-0804">Transcription</keyword>
<dbReference type="InterPro" id="IPR036390">
    <property type="entry name" value="WH_DNA-bd_sf"/>
</dbReference>
<gene>
    <name evidence="5" type="ORF">DFR47_101659</name>
</gene>
<keyword evidence="2" id="KW-0238">DNA-binding</keyword>
<dbReference type="InterPro" id="IPR019888">
    <property type="entry name" value="Tscrpt_reg_AsnC-like"/>
</dbReference>
<dbReference type="SUPFAM" id="SSF46785">
    <property type="entry name" value="Winged helix' DNA-binding domain"/>
    <property type="match status" value="1"/>
</dbReference>
<dbReference type="GO" id="GO:0005829">
    <property type="term" value="C:cytosol"/>
    <property type="evidence" value="ECO:0007669"/>
    <property type="project" value="TreeGrafter"/>
</dbReference>
<name>A0A366E9F3_9HYPH</name>
<evidence type="ECO:0000259" key="4">
    <source>
        <dbReference type="PROSITE" id="PS50956"/>
    </source>
</evidence>
<dbReference type="GO" id="GO:0043565">
    <property type="term" value="F:sequence-specific DNA binding"/>
    <property type="evidence" value="ECO:0007669"/>
    <property type="project" value="InterPro"/>
</dbReference>
<dbReference type="SMART" id="SM00344">
    <property type="entry name" value="HTH_ASNC"/>
    <property type="match status" value="1"/>
</dbReference>
<evidence type="ECO:0000256" key="2">
    <source>
        <dbReference type="ARBA" id="ARBA00023125"/>
    </source>
</evidence>
<dbReference type="PANTHER" id="PTHR30154:SF34">
    <property type="entry name" value="TRANSCRIPTIONAL REGULATOR AZLB"/>
    <property type="match status" value="1"/>
</dbReference>
<dbReference type="Gene3D" id="3.30.70.920">
    <property type="match status" value="1"/>
</dbReference>
<dbReference type="InterPro" id="IPR019887">
    <property type="entry name" value="Tscrpt_reg_AsnC/Lrp_C"/>
</dbReference>
<evidence type="ECO:0000313" key="6">
    <source>
        <dbReference type="Proteomes" id="UP000252893"/>
    </source>
</evidence>
<dbReference type="Pfam" id="PF13404">
    <property type="entry name" value="HTH_AsnC-type"/>
    <property type="match status" value="1"/>
</dbReference>
<dbReference type="Pfam" id="PF01037">
    <property type="entry name" value="AsnC_trans_reg"/>
    <property type="match status" value="1"/>
</dbReference>
<evidence type="ECO:0000313" key="5">
    <source>
        <dbReference type="EMBL" id="RBO99050.1"/>
    </source>
</evidence>
<dbReference type="EMBL" id="QNRH01000001">
    <property type="protein sequence ID" value="RBO99050.1"/>
    <property type="molecule type" value="Genomic_DNA"/>
</dbReference>
<dbReference type="PANTHER" id="PTHR30154">
    <property type="entry name" value="LEUCINE-RESPONSIVE REGULATORY PROTEIN"/>
    <property type="match status" value="1"/>
</dbReference>
<protein>
    <submittedName>
        <fullName evidence="5">AsnC family transcriptional regulator</fullName>
    </submittedName>
</protein>
<keyword evidence="6" id="KW-1185">Reference proteome</keyword>
<dbReference type="InterPro" id="IPR036388">
    <property type="entry name" value="WH-like_DNA-bd_sf"/>
</dbReference>
<evidence type="ECO:0000256" key="1">
    <source>
        <dbReference type="ARBA" id="ARBA00023015"/>
    </source>
</evidence>
<feature type="domain" description="HTH asnC-type" evidence="4">
    <location>
        <begin position="16"/>
        <end position="82"/>
    </location>
</feature>
<dbReference type="Proteomes" id="UP000252893">
    <property type="component" value="Unassembled WGS sequence"/>
</dbReference>
<dbReference type="PRINTS" id="PR00033">
    <property type="entry name" value="HTHASNC"/>
</dbReference>
<dbReference type="InterPro" id="IPR011008">
    <property type="entry name" value="Dimeric_a/b-barrel"/>
</dbReference>
<organism evidence="5 6">
    <name type="scientific">Pseudochrobactrum asaccharolyticum</name>
    <dbReference type="NCBI Taxonomy" id="354351"/>
    <lineage>
        <taxon>Bacteria</taxon>
        <taxon>Pseudomonadati</taxon>
        <taxon>Pseudomonadota</taxon>
        <taxon>Alphaproteobacteria</taxon>
        <taxon>Hyphomicrobiales</taxon>
        <taxon>Brucellaceae</taxon>
        <taxon>Pseudochrobactrum</taxon>
    </lineage>
</organism>
<evidence type="ECO:0000256" key="3">
    <source>
        <dbReference type="ARBA" id="ARBA00023163"/>
    </source>
</evidence>
<comment type="caution">
    <text evidence="5">The sequence shown here is derived from an EMBL/GenBank/DDBJ whole genome shotgun (WGS) entry which is preliminary data.</text>
</comment>
<dbReference type="AlphaFoldDB" id="A0A366E9F3"/>
<sequence length="160" mass="17816">MLYQNDQLNKQNGKTVDELDQKLITLLRHNARRSISDLALDAGVSRATARARLERLEKDGHILGYTVILRADTVEQAVRGIMMIAIEGHVTERVVKALGGFSEISEIHTTNGRWDLIAEINADTLTDFDSVLRRVRLVAGITNSETNLLLATPRSTKARL</sequence>
<proteinExistence type="predicted"/>
<accession>A0A366E9F3</accession>
<dbReference type="PROSITE" id="PS50956">
    <property type="entry name" value="HTH_ASNC_2"/>
    <property type="match status" value="1"/>
</dbReference>
<dbReference type="InterPro" id="IPR000485">
    <property type="entry name" value="AsnC-type_HTH_dom"/>
</dbReference>